<evidence type="ECO:0000313" key="1">
    <source>
        <dbReference type="EMBL" id="SHK71050.1"/>
    </source>
</evidence>
<sequence>MTRERLENLTGVILGSPADEVALAVADALAPAPLPPALRAFLTICDGAQAGGVEVFSAERITQATNHGAHSWQLPADTLVIGTAGPGRALIMGAGQDEVHEVDDDPWDARTLELTADTPLDLFVRHRGMPLQDRAPWSVIPGLGAALDVTRASLTRDVEALLDTGIASRVGEPLPLSLRGLRQLDVASGARLPASDEYHMFLVNYRPDAPATGPSARKEWEQACEAIVSAALHDRIRAAPVSAVIDAIGSVSDDDEMTMADTVRSSAWLALLGKTRDELALLLGGEDHGDAPLRQLAQVILAGHVPVSLDAAI</sequence>
<protein>
    <submittedName>
        <fullName evidence="1">Uncharacterized protein</fullName>
    </submittedName>
</protein>
<proteinExistence type="predicted"/>
<dbReference type="InterPro" id="IPR037883">
    <property type="entry name" value="Knr4/Smi1-like_sf"/>
</dbReference>
<accession>A0A1M6UPH2</accession>
<name>A0A1M6UPH2_9ACTN</name>
<organism evidence="1 2">
    <name type="scientific">Nocardiopsis flavescens</name>
    <dbReference type="NCBI Taxonomy" id="758803"/>
    <lineage>
        <taxon>Bacteria</taxon>
        <taxon>Bacillati</taxon>
        <taxon>Actinomycetota</taxon>
        <taxon>Actinomycetes</taxon>
        <taxon>Streptosporangiales</taxon>
        <taxon>Nocardiopsidaceae</taxon>
        <taxon>Nocardiopsis</taxon>
    </lineage>
</organism>
<dbReference type="STRING" id="758803.SAMN05421803_12913"/>
<gene>
    <name evidence="1" type="ORF">SAMN05421803_12913</name>
</gene>
<dbReference type="AlphaFoldDB" id="A0A1M6UPH2"/>
<keyword evidence="2" id="KW-1185">Reference proteome</keyword>
<dbReference type="SUPFAM" id="SSF160631">
    <property type="entry name" value="SMI1/KNR4-like"/>
    <property type="match status" value="1"/>
</dbReference>
<dbReference type="OrthoDB" id="9893564at2"/>
<evidence type="ECO:0000313" key="2">
    <source>
        <dbReference type="Proteomes" id="UP000184452"/>
    </source>
</evidence>
<dbReference type="EMBL" id="FQZK01000029">
    <property type="protein sequence ID" value="SHK71050.1"/>
    <property type="molecule type" value="Genomic_DNA"/>
</dbReference>
<reference evidence="1 2" key="1">
    <citation type="submission" date="2016-11" db="EMBL/GenBank/DDBJ databases">
        <authorList>
            <person name="Jaros S."/>
            <person name="Januszkiewicz K."/>
            <person name="Wedrychowicz H."/>
        </authorList>
    </citation>
    <scope>NUCLEOTIDE SEQUENCE [LARGE SCALE GENOMIC DNA]</scope>
    <source>
        <strain evidence="1 2">CGMCC 4.5723</strain>
    </source>
</reference>
<dbReference type="Proteomes" id="UP000184452">
    <property type="component" value="Unassembled WGS sequence"/>
</dbReference>
<dbReference type="RefSeq" id="WP_073383852.1">
    <property type="nucleotide sequence ID" value="NZ_FQZK01000029.1"/>
</dbReference>